<dbReference type="SUPFAM" id="SSF53474">
    <property type="entry name" value="alpha/beta-Hydrolases"/>
    <property type="match status" value="1"/>
</dbReference>
<dbReference type="Proteomes" id="UP000278078">
    <property type="component" value="Chromosome"/>
</dbReference>
<dbReference type="EMBL" id="LR134300">
    <property type="protein sequence ID" value="VEE50354.1"/>
    <property type="molecule type" value="Genomic_DNA"/>
</dbReference>
<dbReference type="AlphaFoldDB" id="A0A448BYH5"/>
<organism evidence="1 2">
    <name type="scientific">Pseudomonas fluorescens</name>
    <dbReference type="NCBI Taxonomy" id="294"/>
    <lineage>
        <taxon>Bacteria</taxon>
        <taxon>Pseudomonadati</taxon>
        <taxon>Pseudomonadota</taxon>
        <taxon>Gammaproteobacteria</taxon>
        <taxon>Pseudomonadales</taxon>
        <taxon>Pseudomonadaceae</taxon>
        <taxon>Pseudomonas</taxon>
    </lineage>
</organism>
<evidence type="ECO:0000313" key="2">
    <source>
        <dbReference type="Proteomes" id="UP000278078"/>
    </source>
</evidence>
<keyword evidence="1" id="KW-0378">Hydrolase</keyword>
<name>A0A448BYH5_PSEFL</name>
<dbReference type="GO" id="GO:0016787">
    <property type="term" value="F:hydrolase activity"/>
    <property type="evidence" value="ECO:0007669"/>
    <property type="project" value="UniProtKB-KW"/>
</dbReference>
<gene>
    <name evidence="1" type="ORF">NCTC10783_06319</name>
</gene>
<reference evidence="1 2" key="1">
    <citation type="submission" date="2018-12" db="EMBL/GenBank/DDBJ databases">
        <authorList>
            <consortium name="Pathogen Informatics"/>
        </authorList>
    </citation>
    <scope>NUCLEOTIDE SEQUENCE [LARGE SCALE GENOMIC DNA]</scope>
    <source>
        <strain evidence="1 2">NCTC10783</strain>
    </source>
</reference>
<dbReference type="Gene3D" id="3.40.50.1820">
    <property type="entry name" value="alpha/beta hydrolase"/>
    <property type="match status" value="1"/>
</dbReference>
<evidence type="ECO:0000313" key="1">
    <source>
        <dbReference type="EMBL" id="VEE50354.1"/>
    </source>
</evidence>
<dbReference type="InterPro" id="IPR029058">
    <property type="entry name" value="AB_hydrolase_fold"/>
</dbReference>
<accession>A0A448BYH5</accession>
<proteinExistence type="predicted"/>
<protein>
    <submittedName>
        <fullName evidence="1">Epoxide hydrolase</fullName>
    </submittedName>
</protein>
<sequence>MTGGARAVASACGLREDVASHLVMLSVGYASNDPQQVLSLPQARSFWYQWFMATPRGERALREEGEAFARQMWDTWSPPGWYAERDFQEAAQAFSGPDWVAVVLHYYRHRWGFVAGKPRYGAAEQRLLPAPRLALPTLVLHGGADACTHPDGSRGREHYFSGRYQRLVLESVGHFPQREAAAQVADAILRFCADD</sequence>